<dbReference type="AlphaFoldDB" id="A0A5J4SR69"/>
<feature type="compositionally biased region" description="Polar residues" evidence="1">
    <location>
        <begin position="149"/>
        <end position="158"/>
    </location>
</feature>
<feature type="region of interest" description="Disordered" evidence="1">
    <location>
        <begin position="136"/>
        <end position="158"/>
    </location>
</feature>
<reference evidence="2 3" key="1">
    <citation type="submission" date="2019-03" db="EMBL/GenBank/DDBJ databases">
        <title>Single cell metagenomics reveals metabolic interactions within the superorganism composed of flagellate Streblomastix strix and complex community of Bacteroidetes bacteria on its surface.</title>
        <authorList>
            <person name="Treitli S.C."/>
            <person name="Kolisko M."/>
            <person name="Husnik F."/>
            <person name="Keeling P."/>
            <person name="Hampl V."/>
        </authorList>
    </citation>
    <scope>NUCLEOTIDE SEQUENCE [LARGE SCALE GENOMIC DNA]</scope>
    <source>
        <strain evidence="2">ST1C</strain>
    </source>
</reference>
<dbReference type="EMBL" id="SNRW01039997">
    <property type="protein sequence ID" value="KAA6347585.1"/>
    <property type="molecule type" value="Genomic_DNA"/>
</dbReference>
<evidence type="ECO:0000313" key="3">
    <source>
        <dbReference type="Proteomes" id="UP000324800"/>
    </source>
</evidence>
<proteinExistence type="predicted"/>
<name>A0A5J4SR69_9EUKA</name>
<protein>
    <submittedName>
        <fullName evidence="2">Uncharacterized protein</fullName>
    </submittedName>
</protein>
<comment type="caution">
    <text evidence="2">The sequence shown here is derived from an EMBL/GenBank/DDBJ whole genome shotgun (WGS) entry which is preliminary data.</text>
</comment>
<gene>
    <name evidence="2" type="ORF">EZS28_052016</name>
</gene>
<dbReference type="Proteomes" id="UP000324800">
    <property type="component" value="Unassembled WGS sequence"/>
</dbReference>
<accession>A0A5J4SR69</accession>
<evidence type="ECO:0000313" key="2">
    <source>
        <dbReference type="EMBL" id="KAA6347585.1"/>
    </source>
</evidence>
<evidence type="ECO:0000256" key="1">
    <source>
        <dbReference type="SAM" id="MobiDB-lite"/>
    </source>
</evidence>
<organism evidence="2 3">
    <name type="scientific">Streblomastix strix</name>
    <dbReference type="NCBI Taxonomy" id="222440"/>
    <lineage>
        <taxon>Eukaryota</taxon>
        <taxon>Metamonada</taxon>
        <taxon>Preaxostyla</taxon>
        <taxon>Oxymonadida</taxon>
        <taxon>Streblomastigidae</taxon>
        <taxon>Streblomastix</taxon>
    </lineage>
</organism>
<sequence>MRGILQMFGLNRIQSPSYTTVVTVKNKRDVKGAKGRLHKIIIRIIGIMILMEQYESLDIFGTSKCLKTDEGSYEILTYDKDDAYLLLFDLILFCESSKLNVGLFSCIFKALLFDDVAYQLLATESLLLQESPTFKEFKSDDNEPEYPQYYQSKRCSQS</sequence>